<evidence type="ECO:0008006" key="3">
    <source>
        <dbReference type="Google" id="ProtNLM"/>
    </source>
</evidence>
<dbReference type="Pfam" id="PF22011">
    <property type="entry name" value="DUF6931"/>
    <property type="match status" value="1"/>
</dbReference>
<protein>
    <recommendedName>
        <fullName evidence="3">Secreted protein</fullName>
    </recommendedName>
</protein>
<organism evidence="1 2">
    <name type="scientific">Shinella curvata</name>
    <dbReference type="NCBI Taxonomy" id="1817964"/>
    <lineage>
        <taxon>Bacteria</taxon>
        <taxon>Pseudomonadati</taxon>
        <taxon>Pseudomonadota</taxon>
        <taxon>Alphaproteobacteria</taxon>
        <taxon>Hyphomicrobiales</taxon>
        <taxon>Rhizobiaceae</taxon>
        <taxon>Shinella</taxon>
    </lineage>
</organism>
<comment type="caution">
    <text evidence="1">The sequence shown here is derived from an EMBL/GenBank/DDBJ whole genome shotgun (WGS) entry which is preliminary data.</text>
</comment>
<gene>
    <name evidence="1" type="ORF">GB928_013260</name>
</gene>
<dbReference type="Proteomes" id="UP001177080">
    <property type="component" value="Unassembled WGS sequence"/>
</dbReference>
<name>A0ABT8XEH7_9HYPH</name>
<reference evidence="1" key="1">
    <citation type="submission" date="2022-04" db="EMBL/GenBank/DDBJ databases">
        <title>Shinella lacus sp. nov., a novel member of the genus Shinella from water.</title>
        <authorList>
            <person name="Deng Y."/>
        </authorList>
    </citation>
    <scope>NUCLEOTIDE SEQUENCE</scope>
    <source>
        <strain evidence="1">JCM 31239</strain>
    </source>
</reference>
<dbReference type="EMBL" id="WHSC02000005">
    <property type="protein sequence ID" value="MDO6122156.1"/>
    <property type="molecule type" value="Genomic_DNA"/>
</dbReference>
<sequence>MVKIQTEAFRKVTAETAQEICGRADLSAEARPFLLPNLSPQGFLSLLVDAENIGDAIRFLAFALPIREAIWWAYVVAKTNLHAPTELELLCMERAAAWVYAPDEAHRRSCMECAESANFTGAAAYAALAVFWSGGSLAPQGMPDADADPRLGPIGVGASVLLSITAGDATTLTDRFETAIVRGVSVANGGNGWLPGERPTGATGT</sequence>
<dbReference type="InterPro" id="IPR053855">
    <property type="entry name" value="DUF6931"/>
</dbReference>
<dbReference type="RefSeq" id="WP_244762670.1">
    <property type="nucleotide sequence ID" value="NZ_JALJCJ010000005.1"/>
</dbReference>
<proteinExistence type="predicted"/>
<evidence type="ECO:0000313" key="2">
    <source>
        <dbReference type="Proteomes" id="UP001177080"/>
    </source>
</evidence>
<accession>A0ABT8XEH7</accession>
<evidence type="ECO:0000313" key="1">
    <source>
        <dbReference type="EMBL" id="MDO6122156.1"/>
    </source>
</evidence>
<keyword evidence="2" id="KW-1185">Reference proteome</keyword>